<keyword evidence="2" id="KW-1185">Reference proteome</keyword>
<evidence type="ECO:0000313" key="3">
    <source>
        <dbReference type="RefSeq" id="XP_004414927.1"/>
    </source>
</evidence>
<reference evidence="3" key="1">
    <citation type="submission" date="2025-08" db="UniProtKB">
        <authorList>
            <consortium name="RefSeq"/>
        </authorList>
    </citation>
    <scope>IDENTIFICATION</scope>
</reference>
<protein>
    <submittedName>
        <fullName evidence="3">Uncharacterized protein LOC101363595</fullName>
    </submittedName>
</protein>
<dbReference type="AlphaFoldDB" id="A0A9B0HAN7"/>
<evidence type="ECO:0000313" key="2">
    <source>
        <dbReference type="Proteomes" id="UP000245340"/>
    </source>
</evidence>
<dbReference type="Proteomes" id="UP000245340">
    <property type="component" value="Unplaced"/>
</dbReference>
<name>A0A9B0HAN7_ODORO</name>
<accession>A0A9B0HAN7</accession>
<sequence length="131" mass="13683">MRQVEVGGLQYWSGENQLTDDRAGGWDWAAGRPNPSAAQTAPASGIGEKGGTEPIGLCREGVSCPRGSAHGLPASRRRSPARPPRASRPSPESYAAAERRPRAVTAIAAAAAVSRCPPQVSWGRTDPAEGR</sequence>
<dbReference type="RefSeq" id="XP_004414927.1">
    <property type="nucleotide sequence ID" value="XM_004414870.1"/>
</dbReference>
<feature type="region of interest" description="Disordered" evidence="1">
    <location>
        <begin position="1"/>
        <end position="101"/>
    </location>
</feature>
<gene>
    <name evidence="3" type="primary">LOC101363595</name>
</gene>
<organism evidence="2 3">
    <name type="scientific">Odobenus rosmarus divergens</name>
    <name type="common">Pacific walrus</name>
    <dbReference type="NCBI Taxonomy" id="9708"/>
    <lineage>
        <taxon>Eukaryota</taxon>
        <taxon>Metazoa</taxon>
        <taxon>Chordata</taxon>
        <taxon>Craniata</taxon>
        <taxon>Vertebrata</taxon>
        <taxon>Euteleostomi</taxon>
        <taxon>Mammalia</taxon>
        <taxon>Eutheria</taxon>
        <taxon>Laurasiatheria</taxon>
        <taxon>Carnivora</taxon>
        <taxon>Caniformia</taxon>
        <taxon>Pinnipedia</taxon>
        <taxon>Odobenidae</taxon>
        <taxon>Odobenus</taxon>
    </lineage>
</organism>
<evidence type="ECO:0000256" key="1">
    <source>
        <dbReference type="SAM" id="MobiDB-lite"/>
    </source>
</evidence>
<feature type="compositionally biased region" description="Low complexity" evidence="1">
    <location>
        <begin position="87"/>
        <end position="96"/>
    </location>
</feature>
<proteinExistence type="predicted"/>